<keyword evidence="2" id="KW-1185">Reference proteome</keyword>
<sequence>MVNHQIWLFFLMPPQQSYSKATSDHLTRSRTQPHRPSFHFDVFQHESSHYTNVIDRRLLPRYMPSNSRSPALSLCGATAMLSWSWSESKRSQWGIAWRAHGRLPWRCCCCGGLLVPPSLRYFSKRQVQRDAAITDSALNEVDKLVRSLIHPENFSPMASVLPVPTYKLPEMSNGRNTDPARISASLPILLPSPAVFTLVFRSFPSVEVYVHGSGRVHPFFWDISALPSNPILHLVLISPSAPTPDYCCGRSRTSFDGVSDGLVAPTSAHLDTRCRPYPGGCFLGVLAREPGRPFCEDEGYDTLVATIALSTPCLHSICQPRTHRMSTIILNWPPSRCLGSCFLFLLIARVASGVPGHDFTVQSPSMISGVMDFYLLSPP</sequence>
<gene>
    <name evidence="1" type="ORF">IWZ03DRAFT_436742</name>
</gene>
<evidence type="ECO:0000313" key="1">
    <source>
        <dbReference type="EMBL" id="KAK7508804.1"/>
    </source>
</evidence>
<reference evidence="1 2" key="1">
    <citation type="submission" date="2024-04" db="EMBL/GenBank/DDBJ databases">
        <title>Phyllosticta paracitricarpa is synonymous to the EU quarantine fungus P. citricarpa based on phylogenomic analyses.</title>
        <authorList>
            <consortium name="Lawrence Berkeley National Laboratory"/>
            <person name="Van Ingen-Buijs V.A."/>
            <person name="Van Westerhoven A.C."/>
            <person name="Haridas S."/>
            <person name="Skiadas P."/>
            <person name="Martin F."/>
            <person name="Groenewald J.Z."/>
            <person name="Crous P.W."/>
            <person name="Seidl M.F."/>
        </authorList>
    </citation>
    <scope>NUCLEOTIDE SEQUENCE [LARGE SCALE GENOMIC DNA]</scope>
    <source>
        <strain evidence="1 2">CBS 123371</strain>
    </source>
</reference>
<accession>A0ABR1K8X5</accession>
<dbReference type="Proteomes" id="UP001363622">
    <property type="component" value="Unassembled WGS sequence"/>
</dbReference>
<comment type="caution">
    <text evidence="1">The sequence shown here is derived from an EMBL/GenBank/DDBJ whole genome shotgun (WGS) entry which is preliminary data.</text>
</comment>
<evidence type="ECO:0000313" key="2">
    <source>
        <dbReference type="Proteomes" id="UP001363622"/>
    </source>
</evidence>
<name>A0ABR1K8X5_9PEZI</name>
<dbReference type="EMBL" id="JBBPHU010000025">
    <property type="protein sequence ID" value="KAK7508804.1"/>
    <property type="molecule type" value="Genomic_DNA"/>
</dbReference>
<proteinExistence type="predicted"/>
<organism evidence="1 2">
    <name type="scientific">Phyllosticta citriasiana</name>
    <dbReference type="NCBI Taxonomy" id="595635"/>
    <lineage>
        <taxon>Eukaryota</taxon>
        <taxon>Fungi</taxon>
        <taxon>Dikarya</taxon>
        <taxon>Ascomycota</taxon>
        <taxon>Pezizomycotina</taxon>
        <taxon>Dothideomycetes</taxon>
        <taxon>Dothideomycetes incertae sedis</taxon>
        <taxon>Botryosphaeriales</taxon>
        <taxon>Phyllostictaceae</taxon>
        <taxon>Phyllosticta</taxon>
    </lineage>
</organism>
<protein>
    <submittedName>
        <fullName evidence="1">Uncharacterized protein</fullName>
    </submittedName>
</protein>